<evidence type="ECO:0000313" key="1">
    <source>
        <dbReference type="EMBL" id="KAK1362271.1"/>
    </source>
</evidence>
<protein>
    <recommendedName>
        <fullName evidence="3">ATP-dependent DNA helicase</fullName>
    </recommendedName>
</protein>
<sequence length="278" mass="31559">MRLNQQQIESYTLFEIETIMQKLGKSLKDIDGMPQPDPSLLRDSGNRLLYEELNYDTTQLKVLHEQSHAALNPSQKIAYDAIIQSVEKEDGDGTLYDDADKELIQMPPDICMNTDGDPMKAMVEAIYPSLLQNYNNATYLKERAILTPKNEMVHELNDMIMNMIPGDSRTYLSSDTVCKASVGTDDNELLYPAEFLHSLKFNGVPNHDIKLKEGTPEINQTTSTSTIKDQKPVFESLNFLDLNLSAPDEGNDTSVLEFSPWWIESNHQHDSFLNFFSN</sequence>
<dbReference type="AlphaFoldDB" id="A0AAD8H8C8"/>
<evidence type="ECO:0008006" key="3">
    <source>
        <dbReference type="Google" id="ProtNLM"/>
    </source>
</evidence>
<dbReference type="PANTHER" id="PTHR10492:SF101">
    <property type="entry name" value="ATP-DEPENDENT DNA HELICASE"/>
    <property type="match status" value="1"/>
</dbReference>
<comment type="caution">
    <text evidence="1">The sequence shown here is derived from an EMBL/GenBank/DDBJ whole genome shotgun (WGS) entry which is preliminary data.</text>
</comment>
<reference evidence="1" key="2">
    <citation type="submission" date="2023-05" db="EMBL/GenBank/DDBJ databases">
        <authorList>
            <person name="Schelkunov M.I."/>
        </authorList>
    </citation>
    <scope>NUCLEOTIDE SEQUENCE</scope>
    <source>
        <strain evidence="1">Hsosn_3</strain>
        <tissue evidence="1">Leaf</tissue>
    </source>
</reference>
<dbReference type="EMBL" id="JAUIZM010000010">
    <property type="protein sequence ID" value="KAK1362271.1"/>
    <property type="molecule type" value="Genomic_DNA"/>
</dbReference>
<name>A0AAD8H8C8_9APIA</name>
<gene>
    <name evidence="1" type="ORF">POM88_046745</name>
</gene>
<accession>A0AAD8H8C8</accession>
<organism evidence="1 2">
    <name type="scientific">Heracleum sosnowskyi</name>
    <dbReference type="NCBI Taxonomy" id="360622"/>
    <lineage>
        <taxon>Eukaryota</taxon>
        <taxon>Viridiplantae</taxon>
        <taxon>Streptophyta</taxon>
        <taxon>Embryophyta</taxon>
        <taxon>Tracheophyta</taxon>
        <taxon>Spermatophyta</taxon>
        <taxon>Magnoliopsida</taxon>
        <taxon>eudicotyledons</taxon>
        <taxon>Gunneridae</taxon>
        <taxon>Pentapetalae</taxon>
        <taxon>asterids</taxon>
        <taxon>campanulids</taxon>
        <taxon>Apiales</taxon>
        <taxon>Apiaceae</taxon>
        <taxon>Apioideae</taxon>
        <taxon>apioid superclade</taxon>
        <taxon>Tordylieae</taxon>
        <taxon>Tordyliinae</taxon>
        <taxon>Heracleum</taxon>
    </lineage>
</organism>
<keyword evidence="2" id="KW-1185">Reference proteome</keyword>
<reference evidence="1" key="1">
    <citation type="submission" date="2023-02" db="EMBL/GenBank/DDBJ databases">
        <title>Genome of toxic invasive species Heracleum sosnowskyi carries increased number of genes despite the absence of recent whole-genome duplications.</title>
        <authorList>
            <person name="Schelkunov M."/>
            <person name="Shtratnikova V."/>
            <person name="Makarenko M."/>
            <person name="Klepikova A."/>
            <person name="Omelchenko D."/>
            <person name="Novikova G."/>
            <person name="Obukhova E."/>
            <person name="Bogdanov V."/>
            <person name="Penin A."/>
            <person name="Logacheva M."/>
        </authorList>
    </citation>
    <scope>NUCLEOTIDE SEQUENCE</scope>
    <source>
        <strain evidence="1">Hsosn_3</strain>
        <tissue evidence="1">Leaf</tissue>
    </source>
</reference>
<proteinExistence type="predicted"/>
<evidence type="ECO:0000313" key="2">
    <source>
        <dbReference type="Proteomes" id="UP001237642"/>
    </source>
</evidence>
<dbReference type="PANTHER" id="PTHR10492">
    <property type="match status" value="1"/>
</dbReference>
<dbReference type="Proteomes" id="UP001237642">
    <property type="component" value="Unassembled WGS sequence"/>
</dbReference>